<dbReference type="PANTHER" id="PTHR16172:SF42">
    <property type="entry name" value="MAJOR FACILITATOR SUPERFAMILY (MFS) PROFILE DOMAIN-CONTAINING PROTEIN"/>
    <property type="match status" value="1"/>
</dbReference>
<feature type="transmembrane region" description="Helical" evidence="7">
    <location>
        <begin position="407"/>
        <end position="434"/>
    </location>
</feature>
<dbReference type="RefSeq" id="XP_022099002.1">
    <property type="nucleotide sequence ID" value="XM_022243310.1"/>
</dbReference>
<feature type="transmembrane region" description="Helical" evidence="7">
    <location>
        <begin position="76"/>
        <end position="95"/>
    </location>
</feature>
<keyword evidence="5 7" id="KW-0472">Membrane</keyword>
<evidence type="ECO:0000256" key="6">
    <source>
        <dbReference type="SAM" id="MobiDB-lite"/>
    </source>
</evidence>
<dbReference type="PROSITE" id="PS51257">
    <property type="entry name" value="PROKAR_LIPOPROTEIN"/>
    <property type="match status" value="1"/>
</dbReference>
<feature type="transmembrane region" description="Helical" evidence="7">
    <location>
        <begin position="440"/>
        <end position="462"/>
    </location>
</feature>
<evidence type="ECO:0000313" key="9">
    <source>
        <dbReference type="Proteomes" id="UP000694845"/>
    </source>
</evidence>
<evidence type="ECO:0000256" key="4">
    <source>
        <dbReference type="ARBA" id="ARBA00022989"/>
    </source>
</evidence>
<evidence type="ECO:0000313" key="10">
    <source>
        <dbReference type="RefSeq" id="XP_022099002.1"/>
    </source>
</evidence>
<keyword evidence="3 7" id="KW-0812">Transmembrane</keyword>
<evidence type="ECO:0000256" key="1">
    <source>
        <dbReference type="ARBA" id="ARBA00004141"/>
    </source>
</evidence>
<feature type="transmembrane region" description="Helical" evidence="7">
    <location>
        <begin position="16"/>
        <end position="35"/>
    </location>
</feature>
<protein>
    <submittedName>
        <fullName evidence="10">Major facilitator superfamily domain-containing protein 6-like</fullName>
    </submittedName>
</protein>
<dbReference type="Pfam" id="PF12832">
    <property type="entry name" value="MFS_1_like"/>
    <property type="match status" value="1"/>
</dbReference>
<evidence type="ECO:0000256" key="7">
    <source>
        <dbReference type="SAM" id="Phobius"/>
    </source>
</evidence>
<proteinExistence type="inferred from homology"/>
<dbReference type="OrthoDB" id="515887at2759"/>
<dbReference type="KEGG" id="aplc:110983767"/>
<feature type="transmembrane region" description="Helical" evidence="7">
    <location>
        <begin position="291"/>
        <end position="314"/>
    </location>
</feature>
<dbReference type="Proteomes" id="UP000694845">
    <property type="component" value="Unplaced"/>
</dbReference>
<name>A0A8B7Z204_ACAPL</name>
<feature type="transmembrane region" description="Helical" evidence="7">
    <location>
        <begin position="367"/>
        <end position="386"/>
    </location>
</feature>
<dbReference type="GO" id="GO:0016020">
    <property type="term" value="C:membrane"/>
    <property type="evidence" value="ECO:0007669"/>
    <property type="project" value="UniProtKB-SubCell"/>
</dbReference>
<dbReference type="InterPro" id="IPR051717">
    <property type="entry name" value="MFS_MFSD6"/>
</dbReference>
<feature type="transmembrane region" description="Helical" evidence="7">
    <location>
        <begin position="563"/>
        <end position="582"/>
    </location>
</feature>
<keyword evidence="4 7" id="KW-1133">Transmembrane helix</keyword>
<feature type="domain" description="Major facilitator superfamily associated" evidence="8">
    <location>
        <begin position="14"/>
        <end position="567"/>
    </location>
</feature>
<reference evidence="10" key="1">
    <citation type="submission" date="2025-08" db="UniProtKB">
        <authorList>
            <consortium name="RefSeq"/>
        </authorList>
    </citation>
    <scope>IDENTIFICATION</scope>
</reference>
<dbReference type="GeneID" id="110983767"/>
<gene>
    <name evidence="10" type="primary">LOC110983767</name>
</gene>
<dbReference type="CDD" id="cd17335">
    <property type="entry name" value="MFS_MFSD6"/>
    <property type="match status" value="1"/>
</dbReference>
<keyword evidence="9" id="KW-1185">Reference proteome</keyword>
<evidence type="ECO:0000256" key="3">
    <source>
        <dbReference type="ARBA" id="ARBA00022692"/>
    </source>
</evidence>
<feature type="transmembrane region" description="Helical" evidence="7">
    <location>
        <begin position="469"/>
        <end position="492"/>
    </location>
</feature>
<feature type="transmembrane region" description="Helical" evidence="7">
    <location>
        <begin position="534"/>
        <end position="557"/>
    </location>
</feature>
<dbReference type="Gene3D" id="1.20.1250.20">
    <property type="entry name" value="MFS general substrate transporter like domains"/>
    <property type="match status" value="3"/>
</dbReference>
<dbReference type="PANTHER" id="PTHR16172">
    <property type="entry name" value="MAJOR FACILITATOR SUPERFAMILY DOMAIN-CONTAINING PROTEIN 6-LIKE"/>
    <property type="match status" value="1"/>
</dbReference>
<dbReference type="InterPro" id="IPR036259">
    <property type="entry name" value="MFS_trans_sf"/>
</dbReference>
<comment type="similarity">
    <text evidence="2">Belongs to the major facilitator superfamily. MFSD6 family.</text>
</comment>
<dbReference type="AlphaFoldDB" id="A0A8B7Z204"/>
<comment type="subcellular location">
    <subcellularLocation>
        <location evidence="1">Membrane</location>
        <topology evidence="1">Multi-pass membrane protein</topology>
    </subcellularLocation>
</comment>
<dbReference type="SUPFAM" id="SSF103473">
    <property type="entry name" value="MFS general substrate transporter"/>
    <property type="match status" value="1"/>
</dbReference>
<accession>A0A8B7Z204</accession>
<feature type="region of interest" description="Disordered" evidence="6">
    <location>
        <begin position="642"/>
        <end position="738"/>
    </location>
</feature>
<evidence type="ECO:0000256" key="5">
    <source>
        <dbReference type="ARBA" id="ARBA00023136"/>
    </source>
</evidence>
<dbReference type="InterPro" id="IPR024989">
    <property type="entry name" value="MFS_assoc_dom"/>
</dbReference>
<organism evidence="9 10">
    <name type="scientific">Acanthaster planci</name>
    <name type="common">Crown-of-thorns starfish</name>
    <dbReference type="NCBI Taxonomy" id="133434"/>
    <lineage>
        <taxon>Eukaryota</taxon>
        <taxon>Metazoa</taxon>
        <taxon>Echinodermata</taxon>
        <taxon>Eleutherozoa</taxon>
        <taxon>Asterozoa</taxon>
        <taxon>Asteroidea</taxon>
        <taxon>Valvatacea</taxon>
        <taxon>Valvatida</taxon>
        <taxon>Acanthasteridae</taxon>
        <taxon>Acanthaster</taxon>
    </lineage>
</organism>
<sequence length="738" mass="80731">MKLDVQVNRALLPFKAVYFFFLAGMSCLIPFLPVYMRQLGLTIAETGLVRSLEPCISFAASPVWGSLADKYSKHKLLLIVSIAGSSILMFAIMFIPTAEAPGASNSTSDSYGTDQRLLLKLDWHLNCSLPTWAQSSFCNHSDSSDYVTADVCTEFCDAAVMMSGIDMPANLTSEFNLYCTLCVPPELGPVVIPPIKSNATIQSTYKTSTQKQLMQGHILRVLCLPIRANISSMGKKISKCPNETRDGDSWCSTVARNFSESLQECLHWQQCTCSNLTAVPQLATSPHASNLYVFGLVVMLILSSKVFVCNVFPVMDSTLMLTLGTRPQDYGKQRMWGAVGWGAFALISGVAIDTLSRGSSHVNYTPAFYLFAVLEAVCLACSFFIVSPPHTANKKMLKNLCSLLMQANIVTFLLVVTVVGMSFGITGTFLFLFLDEIHGPHMLMGLTLTVNCISEVPFLFFAGRIIKRITYIGVAYLTLLCYAVRFLGYSLINNAWLVLPFELLHGFTYGAFWAACTSFASANAPTGMTTTLQAVISAFHVGVGRGVGTALGGVVYQEWGSRTLFRACLFTCLGTAVIYFLLRRFLVEGVEGPLAMYRKFSLVRGEPSSTDGRRKSSCLSELDSDTCKAMDSQQMQLTMTTIDQSHPDSPPVTRTYHTHRPVLHKMPMPNIPDSPEDDTDNASPSSSSLSKLLRMEERLPAAGQEVLEMSGEGRPPAVGRESVQQCDNDGKGGRQTVV</sequence>
<evidence type="ECO:0000259" key="8">
    <source>
        <dbReference type="Pfam" id="PF12832"/>
    </source>
</evidence>
<evidence type="ECO:0000256" key="2">
    <source>
        <dbReference type="ARBA" id="ARBA00005241"/>
    </source>
</evidence>
<feature type="compositionally biased region" description="Low complexity" evidence="6">
    <location>
        <begin position="683"/>
        <end position="692"/>
    </location>
</feature>
<feature type="transmembrane region" description="Helical" evidence="7">
    <location>
        <begin position="335"/>
        <end position="355"/>
    </location>
</feature>